<evidence type="ECO:0000313" key="2">
    <source>
        <dbReference type="Proteomes" id="UP001459277"/>
    </source>
</evidence>
<comment type="caution">
    <text evidence="1">The sequence shown here is derived from an EMBL/GenBank/DDBJ whole genome shotgun (WGS) entry which is preliminary data.</text>
</comment>
<proteinExistence type="predicted"/>
<sequence>MTIALQEYTTLAREQFNKKKGNSMGSSEHVAQSACGGNPCSLGRALEVLNQYDDLDDDTYINISEVLQKKEKWVVSTSMPEHRRRRWMECHAHQLEN</sequence>
<evidence type="ECO:0000313" key="1">
    <source>
        <dbReference type="EMBL" id="KAL0002351.1"/>
    </source>
</evidence>
<gene>
    <name evidence="1" type="ORF">SO802_016132</name>
</gene>
<name>A0AAW2CWC5_9ROSI</name>
<organism evidence="1 2">
    <name type="scientific">Lithocarpus litseifolius</name>
    <dbReference type="NCBI Taxonomy" id="425828"/>
    <lineage>
        <taxon>Eukaryota</taxon>
        <taxon>Viridiplantae</taxon>
        <taxon>Streptophyta</taxon>
        <taxon>Embryophyta</taxon>
        <taxon>Tracheophyta</taxon>
        <taxon>Spermatophyta</taxon>
        <taxon>Magnoliopsida</taxon>
        <taxon>eudicotyledons</taxon>
        <taxon>Gunneridae</taxon>
        <taxon>Pentapetalae</taxon>
        <taxon>rosids</taxon>
        <taxon>fabids</taxon>
        <taxon>Fagales</taxon>
        <taxon>Fagaceae</taxon>
        <taxon>Lithocarpus</taxon>
    </lineage>
</organism>
<accession>A0AAW2CWC5</accession>
<dbReference type="Proteomes" id="UP001459277">
    <property type="component" value="Unassembled WGS sequence"/>
</dbReference>
<dbReference type="EMBL" id="JAZDWU010000005">
    <property type="protein sequence ID" value="KAL0002351.1"/>
    <property type="molecule type" value="Genomic_DNA"/>
</dbReference>
<protein>
    <submittedName>
        <fullName evidence="1">Uncharacterized protein</fullName>
    </submittedName>
</protein>
<reference evidence="1 2" key="1">
    <citation type="submission" date="2024-01" db="EMBL/GenBank/DDBJ databases">
        <title>A telomere-to-telomere, gap-free genome of sweet tea (Lithocarpus litseifolius).</title>
        <authorList>
            <person name="Zhou J."/>
        </authorList>
    </citation>
    <scope>NUCLEOTIDE SEQUENCE [LARGE SCALE GENOMIC DNA]</scope>
    <source>
        <strain evidence="1">Zhou-2022a</strain>
        <tissue evidence="1">Leaf</tissue>
    </source>
</reference>
<keyword evidence="2" id="KW-1185">Reference proteome</keyword>
<dbReference type="AlphaFoldDB" id="A0AAW2CWC5"/>